<dbReference type="SUPFAM" id="SSF56672">
    <property type="entry name" value="DNA/RNA polymerases"/>
    <property type="match status" value="1"/>
</dbReference>
<accession>A0A816M5L6</accession>
<dbReference type="PROSITE" id="PS50878">
    <property type="entry name" value="RT_POL"/>
    <property type="match status" value="1"/>
</dbReference>
<dbReference type="InterPro" id="IPR012337">
    <property type="entry name" value="RNaseH-like_sf"/>
</dbReference>
<evidence type="ECO:0008006" key="12">
    <source>
        <dbReference type="Google" id="ProtNLM"/>
    </source>
</evidence>
<keyword evidence="1" id="KW-0808">Transferase</keyword>
<dbReference type="Gene3D" id="3.30.70.270">
    <property type="match status" value="3"/>
</dbReference>
<feature type="compositionally biased region" description="Low complexity" evidence="7">
    <location>
        <begin position="135"/>
        <end position="148"/>
    </location>
</feature>
<dbReference type="Gene3D" id="3.10.10.10">
    <property type="entry name" value="HIV Type 1 Reverse Transcriptase, subunit A, domain 1"/>
    <property type="match status" value="1"/>
</dbReference>
<evidence type="ECO:0000256" key="5">
    <source>
        <dbReference type="ARBA" id="ARBA00022801"/>
    </source>
</evidence>
<dbReference type="CDD" id="cd01647">
    <property type="entry name" value="RT_LTR"/>
    <property type="match status" value="1"/>
</dbReference>
<dbReference type="GO" id="GO:0015074">
    <property type="term" value="P:DNA integration"/>
    <property type="evidence" value="ECO:0007669"/>
    <property type="project" value="InterPro"/>
</dbReference>
<dbReference type="InterPro" id="IPR043502">
    <property type="entry name" value="DNA/RNA_pol_sf"/>
</dbReference>
<evidence type="ECO:0000256" key="6">
    <source>
        <dbReference type="ARBA" id="ARBA00022918"/>
    </source>
</evidence>
<dbReference type="InterPro" id="IPR001584">
    <property type="entry name" value="Integrase_cat-core"/>
</dbReference>
<dbReference type="PANTHER" id="PTHR37984">
    <property type="entry name" value="PROTEIN CBG26694"/>
    <property type="match status" value="1"/>
</dbReference>
<dbReference type="Pfam" id="PF00665">
    <property type="entry name" value="rve"/>
    <property type="match status" value="1"/>
</dbReference>
<dbReference type="GO" id="GO:0003676">
    <property type="term" value="F:nucleic acid binding"/>
    <property type="evidence" value="ECO:0007669"/>
    <property type="project" value="InterPro"/>
</dbReference>
<dbReference type="Proteomes" id="UP000663856">
    <property type="component" value="Unassembled WGS sequence"/>
</dbReference>
<keyword evidence="2" id="KW-0548">Nucleotidyltransferase</keyword>
<keyword evidence="6" id="KW-0695">RNA-directed DNA polymerase</keyword>
<dbReference type="AlphaFoldDB" id="A0A816M5L6"/>
<dbReference type="CDD" id="cd09274">
    <property type="entry name" value="RNase_HI_RT_Ty3"/>
    <property type="match status" value="1"/>
</dbReference>
<dbReference type="InterPro" id="IPR043128">
    <property type="entry name" value="Rev_trsase/Diguanyl_cyclase"/>
</dbReference>
<evidence type="ECO:0000259" key="8">
    <source>
        <dbReference type="PROSITE" id="PS50878"/>
    </source>
</evidence>
<feature type="domain" description="Integrase catalytic" evidence="9">
    <location>
        <begin position="922"/>
        <end position="1095"/>
    </location>
</feature>
<feature type="region of interest" description="Disordered" evidence="7">
    <location>
        <begin position="69"/>
        <end position="109"/>
    </location>
</feature>
<reference evidence="10" key="1">
    <citation type="submission" date="2021-02" db="EMBL/GenBank/DDBJ databases">
        <authorList>
            <person name="Nowell W R."/>
        </authorList>
    </citation>
    <scope>NUCLEOTIDE SEQUENCE</scope>
</reference>
<evidence type="ECO:0000259" key="9">
    <source>
        <dbReference type="PROSITE" id="PS50994"/>
    </source>
</evidence>
<organism evidence="10 11">
    <name type="scientific">Rotaria magnacalcarata</name>
    <dbReference type="NCBI Taxonomy" id="392030"/>
    <lineage>
        <taxon>Eukaryota</taxon>
        <taxon>Metazoa</taxon>
        <taxon>Spiralia</taxon>
        <taxon>Gnathifera</taxon>
        <taxon>Rotifera</taxon>
        <taxon>Eurotatoria</taxon>
        <taxon>Bdelloidea</taxon>
        <taxon>Philodinida</taxon>
        <taxon>Philodinidae</taxon>
        <taxon>Rotaria</taxon>
    </lineage>
</organism>
<proteinExistence type="predicted"/>
<dbReference type="SUPFAM" id="SSF53098">
    <property type="entry name" value="Ribonuclease H-like"/>
    <property type="match status" value="1"/>
</dbReference>
<dbReference type="Pfam" id="PF17917">
    <property type="entry name" value="RT_RNaseH"/>
    <property type="match status" value="1"/>
</dbReference>
<dbReference type="EMBL" id="CAJNRF010000440">
    <property type="protein sequence ID" value="CAF1961627.1"/>
    <property type="molecule type" value="Genomic_DNA"/>
</dbReference>
<dbReference type="InterPro" id="IPR041373">
    <property type="entry name" value="RT_RNaseH"/>
</dbReference>
<name>A0A816M5L6_9BILA</name>
<dbReference type="FunFam" id="3.30.70.270:FF:000020">
    <property type="entry name" value="Transposon Tf2-6 polyprotein-like Protein"/>
    <property type="match status" value="1"/>
</dbReference>
<evidence type="ECO:0000256" key="1">
    <source>
        <dbReference type="ARBA" id="ARBA00022679"/>
    </source>
</evidence>
<dbReference type="InterPro" id="IPR036397">
    <property type="entry name" value="RNaseH_sf"/>
</dbReference>
<dbReference type="GO" id="GO:0004519">
    <property type="term" value="F:endonuclease activity"/>
    <property type="evidence" value="ECO:0007669"/>
    <property type="project" value="UniProtKB-KW"/>
</dbReference>
<dbReference type="PANTHER" id="PTHR37984:SF5">
    <property type="entry name" value="PROTEIN NYNRIN-LIKE"/>
    <property type="match status" value="1"/>
</dbReference>
<evidence type="ECO:0000256" key="7">
    <source>
        <dbReference type="SAM" id="MobiDB-lite"/>
    </source>
</evidence>
<dbReference type="GO" id="GO:0016787">
    <property type="term" value="F:hydrolase activity"/>
    <property type="evidence" value="ECO:0007669"/>
    <property type="project" value="UniProtKB-KW"/>
</dbReference>
<keyword evidence="3" id="KW-0540">Nuclease</keyword>
<feature type="compositionally biased region" description="Polar residues" evidence="7">
    <location>
        <begin position="96"/>
        <end position="105"/>
    </location>
</feature>
<evidence type="ECO:0000256" key="3">
    <source>
        <dbReference type="ARBA" id="ARBA00022722"/>
    </source>
</evidence>
<comment type="caution">
    <text evidence="10">The sequence shown here is derived from an EMBL/GenBank/DDBJ whole genome shotgun (WGS) entry which is preliminary data.</text>
</comment>
<dbReference type="InterPro" id="IPR050951">
    <property type="entry name" value="Retrovirus_Pol_polyprotein"/>
</dbReference>
<feature type="domain" description="Reverse transcriptase" evidence="8">
    <location>
        <begin position="378"/>
        <end position="570"/>
    </location>
</feature>
<keyword evidence="4" id="KW-0255">Endonuclease</keyword>
<evidence type="ECO:0000256" key="2">
    <source>
        <dbReference type="ARBA" id="ARBA00022695"/>
    </source>
</evidence>
<evidence type="ECO:0000313" key="10">
    <source>
        <dbReference type="EMBL" id="CAF1961627.1"/>
    </source>
</evidence>
<dbReference type="InterPro" id="IPR000477">
    <property type="entry name" value="RT_dom"/>
</dbReference>
<sequence length="1225" mass="141426">MSESTKLKNLLNKVKPSIQLEVRKKKPKTTVEFLEYAKEVEELLQLSSTNIDTHTNCDFKPTNIVRSTNTSSNLSSYYSSNSNNNYSSTPYRNSRTNTPSYTSASHKPEVAITSRTQPSHSNYQFHPKKYTLLSRNRTNNTNSQKQKNIQQYTNTSKKDSKINSRSVNAVVSPVLSSECNNTHTYLSSITCQICNQLGHDALSCPMTINTKTLHFQNYCCTITLRNLRKEPKFIRKDTHIGDLLSISTFQQPRTFYSSCYKSKGTTKNLGMTPAFSNLNTIRNFSSREKISTSSKLYDPNVINYLHSLVKDIENKQQKQDLLSLLLNFYDIFDITKHNIARTPKSHVINTIPHSHPSSRSYPQPDKEEAMYKLIQEFLAADLISQSNSPYAAPAILVKKKYQSYRLVVDYKRLNAITIKDSSPLPNMEDTVSKLGKGFCYFSKLDLKSGFYQIPIDDNDKEKTASITPFGLYQVNVLPMGLRNSPPTFQKVMTDMLKSCHHLKQVFSALQSKSLVLNPPKCEIAVRQIDYLGHTITKDCIKPIRAKIDAILNIEEPRTLAQANRFLGSLGWYRKFLPKFADIAAQINAVTNLTKSNRRKFKWENPQSQAFRQLKQMLITEPLFLHYPVDDLPLILTIDASDIGIGGVLQQNKYSTIEKEALAIYKCLERKRSFVLGRSIIIMTDHCPLCYIMQKSIKNTRVNRIIHLIQEYNIDKTVHTQGRYNCLPDYLSRYSKEQDDALFNIDYGLASKNKSKNFSQQKLIAAMTLRPRKKQAITRNDHQSIENHNIIFQQFDTLSQSEDIKKSKLSSNLSHNYFDIAQLKIEQQRDSQIQNIVQNFSLKSTKNSFLSKEDTVYKLISLNKYSHKKIKVMYLPTSMIQSLLRASHDDPMSGSHFATNRILCTQFNLSRAKKYGHLRSISPPEEPLALISIDFCEPLLRTPRENQYVLVITDYFTRHITALALPNCTAETTARALFDDFFCKFGIPSIILSDRGIHFQNNLMENLQKLIGFNHIYSTAYHPQTNGVVERFNATQGRIIITRCLPCIKPSNRFSTITLLRHNIDIYNQLLLSLSTKYNVLYIDLSVPFEWLSRDRIHLHHDYHDRFSNITINYLHDSNVHHQSSNNIKYRSREAIRRRNRKKNLKFKQIQQNLIIGRDITSTWSYYHVKNFLRSSNIHYARLVIVSNHALRLHFNNSLDILNADQNLPHNIFDSNNFISWIQRNK</sequence>
<evidence type="ECO:0000313" key="11">
    <source>
        <dbReference type="Proteomes" id="UP000663856"/>
    </source>
</evidence>
<feature type="region of interest" description="Disordered" evidence="7">
    <location>
        <begin position="135"/>
        <end position="164"/>
    </location>
</feature>
<protein>
    <recommendedName>
        <fullName evidence="12">Integrase catalytic domain-containing protein</fullName>
    </recommendedName>
</protein>
<keyword evidence="5" id="KW-0378">Hydrolase</keyword>
<gene>
    <name evidence="10" type="ORF">WKI299_LOCUS2871</name>
</gene>
<dbReference type="GO" id="GO:0003964">
    <property type="term" value="F:RNA-directed DNA polymerase activity"/>
    <property type="evidence" value="ECO:0007669"/>
    <property type="project" value="UniProtKB-KW"/>
</dbReference>
<dbReference type="Gene3D" id="3.30.420.10">
    <property type="entry name" value="Ribonuclease H-like superfamily/Ribonuclease H"/>
    <property type="match status" value="1"/>
</dbReference>
<dbReference type="PROSITE" id="PS50994">
    <property type="entry name" value="INTEGRASE"/>
    <property type="match status" value="1"/>
</dbReference>
<evidence type="ECO:0000256" key="4">
    <source>
        <dbReference type="ARBA" id="ARBA00022759"/>
    </source>
</evidence>
<feature type="compositionally biased region" description="Low complexity" evidence="7">
    <location>
        <begin position="69"/>
        <end position="95"/>
    </location>
</feature>
<dbReference type="Pfam" id="PF00078">
    <property type="entry name" value="RVT_1"/>
    <property type="match status" value="1"/>
</dbReference>